<keyword evidence="2" id="KW-1185">Reference proteome</keyword>
<reference evidence="1 2" key="1">
    <citation type="submission" date="2009-02" db="EMBL/GenBank/DDBJ databases">
        <title>Draft genome sequence of Clostridium asparagiforme (DSM 15981).</title>
        <authorList>
            <person name="Sudarsanam P."/>
            <person name="Ley R."/>
            <person name="Guruge J."/>
            <person name="Turnbaugh P.J."/>
            <person name="Mahowald M."/>
            <person name="Liep D."/>
            <person name="Gordon J."/>
        </authorList>
    </citation>
    <scope>NUCLEOTIDE SEQUENCE [LARGE SCALE GENOMIC DNA]</scope>
    <source>
        <strain evidence="1 2">DSM 15981</strain>
    </source>
</reference>
<dbReference type="EMBL" id="ACCJ01000379">
    <property type="protein sequence ID" value="EEG53324.1"/>
    <property type="molecule type" value="Genomic_DNA"/>
</dbReference>
<sequence>MHRKTYVVFKKLVISLIKMFSNLRRPNANQQSQIRDGGFLCMMSGTRGGSMKRRRDHEV</sequence>
<accession>C0D5P9</accession>
<evidence type="ECO:0000313" key="2">
    <source>
        <dbReference type="Proteomes" id="UP000004756"/>
    </source>
</evidence>
<organism evidence="1 2">
    <name type="scientific">[Clostridium] asparagiforme DSM 15981</name>
    <dbReference type="NCBI Taxonomy" id="518636"/>
    <lineage>
        <taxon>Bacteria</taxon>
        <taxon>Bacillati</taxon>
        <taxon>Bacillota</taxon>
        <taxon>Clostridia</taxon>
        <taxon>Lachnospirales</taxon>
        <taxon>Lachnospiraceae</taxon>
        <taxon>Enterocloster</taxon>
    </lineage>
</organism>
<name>C0D5P9_9FIRM</name>
<protein>
    <submittedName>
        <fullName evidence="1">Uncharacterized protein</fullName>
    </submittedName>
</protein>
<dbReference type="AlphaFoldDB" id="C0D5P9"/>
<proteinExistence type="predicted"/>
<evidence type="ECO:0000313" key="1">
    <source>
        <dbReference type="EMBL" id="EEG53324.1"/>
    </source>
</evidence>
<comment type="caution">
    <text evidence="1">The sequence shown here is derived from an EMBL/GenBank/DDBJ whole genome shotgun (WGS) entry which is preliminary data.</text>
</comment>
<gene>
    <name evidence="1" type="ORF">CLOSTASPAR_04596</name>
</gene>
<dbReference type="Proteomes" id="UP000004756">
    <property type="component" value="Unassembled WGS sequence"/>
</dbReference>
<dbReference type="HOGENOM" id="CLU_2952011_0_0_9"/>